<feature type="coiled-coil region" evidence="1">
    <location>
        <begin position="84"/>
        <end position="115"/>
    </location>
</feature>
<name>A0A4R6LC77_9FIRM</name>
<reference evidence="3 4" key="1">
    <citation type="submission" date="2019-03" db="EMBL/GenBank/DDBJ databases">
        <title>Subsurface microbial communities from deep shales in Ohio and West Virginia, USA.</title>
        <authorList>
            <person name="Wrighton K."/>
        </authorList>
    </citation>
    <scope>NUCLEOTIDE SEQUENCE [LARGE SCALE GENOMIC DNA]</scope>
    <source>
        <strain evidence="3 4">MA284_T2</strain>
    </source>
</reference>
<dbReference type="Proteomes" id="UP000295064">
    <property type="component" value="Unassembled WGS sequence"/>
</dbReference>
<dbReference type="OrthoDB" id="7059019at2"/>
<dbReference type="EMBL" id="SNWX01000053">
    <property type="protein sequence ID" value="TDO70513.1"/>
    <property type="molecule type" value="Genomic_DNA"/>
</dbReference>
<comment type="caution">
    <text evidence="3">The sequence shown here is derived from an EMBL/GenBank/DDBJ whole genome shotgun (WGS) entry which is preliminary data.</text>
</comment>
<dbReference type="AlphaFoldDB" id="A0A4R6LC77"/>
<evidence type="ECO:0000256" key="1">
    <source>
        <dbReference type="SAM" id="Coils"/>
    </source>
</evidence>
<organism evidence="3 4">
    <name type="scientific">Halanaerobium saccharolyticum</name>
    <dbReference type="NCBI Taxonomy" id="43595"/>
    <lineage>
        <taxon>Bacteria</taxon>
        <taxon>Bacillati</taxon>
        <taxon>Bacillota</taxon>
        <taxon>Clostridia</taxon>
        <taxon>Halanaerobiales</taxon>
        <taxon>Halanaerobiaceae</taxon>
        <taxon>Halanaerobium</taxon>
    </lineage>
</organism>
<proteinExistence type="predicted"/>
<dbReference type="RefSeq" id="WP_133516414.1">
    <property type="nucleotide sequence ID" value="NZ_SNWX01000053.1"/>
</dbReference>
<feature type="domain" description="HEPN AbiU2-like" evidence="2">
    <location>
        <begin position="5"/>
        <end position="174"/>
    </location>
</feature>
<gene>
    <name evidence="3" type="ORF">DFR79_1531</name>
</gene>
<protein>
    <recommendedName>
        <fullName evidence="2">HEPN AbiU2-like domain-containing protein</fullName>
    </recommendedName>
</protein>
<evidence type="ECO:0000313" key="3">
    <source>
        <dbReference type="EMBL" id="TDO70513.1"/>
    </source>
</evidence>
<evidence type="ECO:0000259" key="2">
    <source>
        <dbReference type="Pfam" id="PF18734"/>
    </source>
</evidence>
<accession>A0A4R6LC77</accession>
<dbReference type="Pfam" id="PF18734">
    <property type="entry name" value="HEPN_AbiU2"/>
    <property type="match status" value="1"/>
</dbReference>
<dbReference type="InterPro" id="IPR040704">
    <property type="entry name" value="HEPN_AbiU2"/>
</dbReference>
<sequence>MNNQIKETYDLLNNEILWICLRWKLFKQIYGSKENVELINEFAPVTFKFFQDSSFDMIILSINRLLDSPSTFGNDNLSLSRLKLMIEDEECDDLKEELQNLYDSIKKDCTNLKELRNKRIGHNDLESKKSNYELLSGVSRKKIDNILDNIYTFMNTISGHFYETEYHYDFVGSEGEDGKRLIKHLKTLKKLKQDQKLNAGNSHITCD</sequence>
<evidence type="ECO:0000313" key="4">
    <source>
        <dbReference type="Proteomes" id="UP000295064"/>
    </source>
</evidence>
<keyword evidence="1" id="KW-0175">Coiled coil</keyword>